<accession>A0A125W4Z0</accession>
<sequence>MKSYSLVYWSGVNDETGAFKQIDCLINDETVKNLLEGKPKFISIIIDDGEQMLIQTDNINQIKQVYEKYDRKA</sequence>
<protein>
    <submittedName>
        <fullName evidence="1">Uncharacterized protein</fullName>
    </submittedName>
</protein>
<dbReference type="HOGENOM" id="CLU_2698923_0_0_9"/>
<dbReference type="RefSeq" id="WP_002402381.1">
    <property type="nucleotide sequence ID" value="NZ_GL454464.1"/>
</dbReference>
<evidence type="ECO:0000313" key="2">
    <source>
        <dbReference type="Proteomes" id="UP000004846"/>
    </source>
</evidence>
<comment type="caution">
    <text evidence="1">The sequence shown here is derived from an EMBL/GenBank/DDBJ whole genome shotgun (WGS) entry which is preliminary data.</text>
</comment>
<gene>
    <name evidence="1" type="ORF">HMPREF9498_02084</name>
</gene>
<organism evidence="1 2">
    <name type="scientific">Enterococcus faecalis TX4248</name>
    <dbReference type="NCBI Taxonomy" id="749495"/>
    <lineage>
        <taxon>Bacteria</taxon>
        <taxon>Bacillati</taxon>
        <taxon>Bacillota</taxon>
        <taxon>Bacilli</taxon>
        <taxon>Lactobacillales</taxon>
        <taxon>Enterococcaceae</taxon>
        <taxon>Enterococcus</taxon>
    </lineage>
</organism>
<dbReference type="EMBL" id="AEBR01000067">
    <property type="protein sequence ID" value="EFM82357.1"/>
    <property type="molecule type" value="Genomic_DNA"/>
</dbReference>
<dbReference type="Proteomes" id="UP000004846">
    <property type="component" value="Unassembled WGS sequence"/>
</dbReference>
<name>A0A125W4Z0_ENTFL</name>
<evidence type="ECO:0000313" key="1">
    <source>
        <dbReference type="EMBL" id="EFM82357.1"/>
    </source>
</evidence>
<dbReference type="AlphaFoldDB" id="A0A125W4Z0"/>
<reference evidence="1 2" key="1">
    <citation type="submission" date="2010-07" db="EMBL/GenBank/DDBJ databases">
        <authorList>
            <person name="Sid Ahmed O."/>
        </authorList>
    </citation>
    <scope>NUCLEOTIDE SEQUENCE [LARGE SCALE GENOMIC DNA]</scope>
    <source>
        <strain evidence="1 2">TX4248</strain>
    </source>
</reference>
<proteinExistence type="predicted"/>